<dbReference type="InterPro" id="IPR032466">
    <property type="entry name" value="Metal_Hydrolase"/>
</dbReference>
<dbReference type="Gene3D" id="3.20.20.140">
    <property type="entry name" value="Metal-dependent hydrolases"/>
    <property type="match status" value="1"/>
</dbReference>
<dbReference type="PANTHER" id="PTHR43569:SF2">
    <property type="entry name" value="AMIDOHYDROLASE-RELATED DOMAIN-CONTAINING PROTEIN"/>
    <property type="match status" value="1"/>
</dbReference>
<evidence type="ECO:0000313" key="4">
    <source>
        <dbReference type="Proteomes" id="UP000245890"/>
    </source>
</evidence>
<dbReference type="Proteomes" id="UP000245890">
    <property type="component" value="Unassembled WGS sequence"/>
</dbReference>
<dbReference type="EMBL" id="QENQ01000001">
    <property type="protein sequence ID" value="PVX27943.1"/>
    <property type="molecule type" value="Genomic_DNA"/>
</dbReference>
<evidence type="ECO:0000313" key="3">
    <source>
        <dbReference type="EMBL" id="PVX27943.1"/>
    </source>
</evidence>
<accession>A0A2U0S992</accession>
<gene>
    <name evidence="3" type="ORF">DD559_00085</name>
</gene>
<organism evidence="3 4">
    <name type="scientific">Sphingomonas pokkalii</name>
    <dbReference type="NCBI Taxonomy" id="2175090"/>
    <lineage>
        <taxon>Bacteria</taxon>
        <taxon>Pseudomonadati</taxon>
        <taxon>Pseudomonadota</taxon>
        <taxon>Alphaproteobacteria</taxon>
        <taxon>Sphingomonadales</taxon>
        <taxon>Sphingomonadaceae</taxon>
        <taxon>Sphingomonas</taxon>
    </lineage>
</organism>
<evidence type="ECO:0000256" key="1">
    <source>
        <dbReference type="ARBA" id="ARBA00038310"/>
    </source>
</evidence>
<protein>
    <submittedName>
        <fullName evidence="3">Fuconolactone hydrolase</fullName>
    </submittedName>
</protein>
<keyword evidence="4" id="KW-1185">Reference proteome</keyword>
<dbReference type="PANTHER" id="PTHR43569">
    <property type="entry name" value="AMIDOHYDROLASE"/>
    <property type="match status" value="1"/>
</dbReference>
<feature type="domain" description="Amidohydrolase-related" evidence="2">
    <location>
        <begin position="9"/>
        <end position="278"/>
    </location>
</feature>
<proteinExistence type="inferred from homology"/>
<dbReference type="OrthoDB" id="9787654at2"/>
<sequence>MRYAATMRIDAHHHLWAYTAESFGWIEPGSAIARDFDAEDLVAAMDTAGVDRAVAVQARQCDGETDFLLACAERQPRIAGVVGWIDLRAADIADRLEQRAGQSILGYRHVVQDEPDPDFLLGDAFVRGVGAVLARGLTYDILVNAAQLGSLPRFLDRCGEGRLVLDHAAKPDIRAGAWHPWADQIAAAAQHPDLFCKVSGLVTEADHAAWQLSDFERYLDHVFSRFGADRVLWGSDWPVCALAGCYRDTFEIVEQFVARHCPEAATAVFGGNAIRAYALDLA</sequence>
<dbReference type="InterPro" id="IPR052350">
    <property type="entry name" value="Metallo-dep_Lactonases"/>
</dbReference>
<comment type="caution">
    <text evidence="3">The sequence shown here is derived from an EMBL/GenBank/DDBJ whole genome shotgun (WGS) entry which is preliminary data.</text>
</comment>
<dbReference type="Pfam" id="PF04909">
    <property type="entry name" value="Amidohydro_2"/>
    <property type="match status" value="1"/>
</dbReference>
<evidence type="ECO:0000259" key="2">
    <source>
        <dbReference type="Pfam" id="PF04909"/>
    </source>
</evidence>
<comment type="similarity">
    <text evidence="1">Belongs to the metallo-dependent hydrolases superfamily.</text>
</comment>
<keyword evidence="3" id="KW-0378">Hydrolase</keyword>
<dbReference type="InterPro" id="IPR006680">
    <property type="entry name" value="Amidohydro-rel"/>
</dbReference>
<dbReference type="SUPFAM" id="SSF51556">
    <property type="entry name" value="Metallo-dependent hydrolases"/>
    <property type="match status" value="1"/>
</dbReference>
<name>A0A2U0S992_9SPHN</name>
<dbReference type="GO" id="GO:0016787">
    <property type="term" value="F:hydrolase activity"/>
    <property type="evidence" value="ECO:0007669"/>
    <property type="project" value="UniProtKB-KW"/>
</dbReference>
<dbReference type="AlphaFoldDB" id="A0A2U0S992"/>
<reference evidence="3 4" key="1">
    <citation type="submission" date="2018-05" db="EMBL/GenBank/DDBJ databases">
        <title>Description of Sphingomonas pokkalii sp nov, isolated from the rhizosphere of saline tolerant pokkali rice and its draft genome analysis.</title>
        <authorList>
            <person name="Menon R."/>
            <person name="Kumari S."/>
            <person name="Rameshkumar N."/>
        </authorList>
    </citation>
    <scope>NUCLEOTIDE SEQUENCE [LARGE SCALE GENOMIC DNA]</scope>
    <source>
        <strain evidence="3 4">L3B27</strain>
    </source>
</reference>